<evidence type="ECO:0000256" key="1">
    <source>
        <dbReference type="SAM" id="MobiDB-lite"/>
    </source>
</evidence>
<name>A0ABC9BAY5_9POAL</name>
<reference evidence="3 4" key="2">
    <citation type="submission" date="2024-10" db="EMBL/GenBank/DDBJ databases">
        <authorList>
            <person name="Ryan C."/>
        </authorList>
    </citation>
    <scope>NUCLEOTIDE SEQUENCE [LARGE SCALE GENOMIC DNA]</scope>
</reference>
<feature type="region of interest" description="Disordered" evidence="1">
    <location>
        <begin position="1"/>
        <end position="35"/>
    </location>
</feature>
<feature type="compositionally biased region" description="Basic and acidic residues" evidence="1">
    <location>
        <begin position="26"/>
        <end position="35"/>
    </location>
</feature>
<keyword evidence="4" id="KW-1185">Reference proteome</keyword>
<dbReference type="AlphaFoldDB" id="A0ABC9BAY5"/>
<dbReference type="InterPro" id="IPR046533">
    <property type="entry name" value="DUF6598"/>
</dbReference>
<dbReference type="PANTHER" id="PTHR33065:SF177">
    <property type="entry name" value="OS08G0141000 PROTEIN"/>
    <property type="match status" value="1"/>
</dbReference>
<evidence type="ECO:0000313" key="3">
    <source>
        <dbReference type="EMBL" id="CAL4996145.1"/>
    </source>
</evidence>
<proteinExistence type="predicted"/>
<reference evidence="4" key="1">
    <citation type="submission" date="2024-06" db="EMBL/GenBank/DDBJ databases">
        <authorList>
            <person name="Ryan C."/>
        </authorList>
    </citation>
    <scope>NUCLEOTIDE SEQUENCE [LARGE SCALE GENOMIC DNA]</scope>
</reference>
<dbReference type="Pfam" id="PF20241">
    <property type="entry name" value="DUF6598"/>
    <property type="match status" value="1"/>
</dbReference>
<gene>
    <name evidence="3" type="ORF">URODEC1_LOCUS62755</name>
</gene>
<dbReference type="EMBL" id="OZ075135">
    <property type="protein sequence ID" value="CAL4996145.1"/>
    <property type="molecule type" value="Genomic_DNA"/>
</dbReference>
<feature type="domain" description="DUF6598" evidence="2">
    <location>
        <begin position="141"/>
        <end position="377"/>
    </location>
</feature>
<sequence length="401" mass="45495">MENLTEQFLLLWKKHETPEQEQEEENREREEEQKKIRARWKPSELKLHMEIMLLINRKKMMELEELYAKKRARWKAGEKGLQAHNKLMAYYRKYAPAYLQFHDDWIAKNPGLEFEAITPVRAMLYTNLPVPQYVYNRRSNSLQIYHVEIKVGTGPADLQWPLQVFGVVAVRDSIDSMRNIIFNRDRDDCQTLTEKDPCLALTGPTRAVGMNDPVTIEAELKVKGAVKSKDRYFILEAKEVLSDDIGVVEFIGAQGSRLEISVGALLNCVEATIFLRVVGGSWPAGLQGHFAASTSESPKKVLLVAFGGDGESIRGDGNMTHLRHVVSVEDSGELIVSVRAWRDGQAVVDREEVRFKAKLSGRSFGSLNVCSCHVGVLVAWSRIRPMCNDKVPALSRQLCHF</sequence>
<dbReference type="Proteomes" id="UP001497457">
    <property type="component" value="Chromosome 25rd"/>
</dbReference>
<dbReference type="PANTHER" id="PTHR33065">
    <property type="entry name" value="OS07G0486400 PROTEIN"/>
    <property type="match status" value="1"/>
</dbReference>
<organism evidence="3 4">
    <name type="scientific">Urochloa decumbens</name>
    <dbReference type="NCBI Taxonomy" id="240449"/>
    <lineage>
        <taxon>Eukaryota</taxon>
        <taxon>Viridiplantae</taxon>
        <taxon>Streptophyta</taxon>
        <taxon>Embryophyta</taxon>
        <taxon>Tracheophyta</taxon>
        <taxon>Spermatophyta</taxon>
        <taxon>Magnoliopsida</taxon>
        <taxon>Liliopsida</taxon>
        <taxon>Poales</taxon>
        <taxon>Poaceae</taxon>
        <taxon>PACMAD clade</taxon>
        <taxon>Panicoideae</taxon>
        <taxon>Panicodae</taxon>
        <taxon>Paniceae</taxon>
        <taxon>Melinidinae</taxon>
        <taxon>Urochloa</taxon>
    </lineage>
</organism>
<evidence type="ECO:0000313" key="4">
    <source>
        <dbReference type="Proteomes" id="UP001497457"/>
    </source>
</evidence>
<accession>A0ABC9BAY5</accession>
<evidence type="ECO:0000259" key="2">
    <source>
        <dbReference type="Pfam" id="PF20241"/>
    </source>
</evidence>
<protein>
    <recommendedName>
        <fullName evidence="2">DUF6598 domain-containing protein</fullName>
    </recommendedName>
</protein>